<dbReference type="Gene3D" id="1.25.10.10">
    <property type="entry name" value="Leucine-rich Repeat Variant"/>
    <property type="match status" value="1"/>
</dbReference>
<gene>
    <name evidence="6" type="ORF">ACHAWU_000209</name>
</gene>
<evidence type="ECO:0000256" key="4">
    <source>
        <dbReference type="SAM" id="MobiDB-lite"/>
    </source>
</evidence>
<dbReference type="InterPro" id="IPR013932">
    <property type="entry name" value="TATA-bd_TIP120"/>
</dbReference>
<evidence type="ECO:0000313" key="7">
    <source>
        <dbReference type="Proteomes" id="UP001530293"/>
    </source>
</evidence>
<evidence type="ECO:0000256" key="3">
    <source>
        <dbReference type="ARBA" id="ARBA00022786"/>
    </source>
</evidence>
<organism evidence="6 7">
    <name type="scientific">Discostella pseudostelligera</name>
    <dbReference type="NCBI Taxonomy" id="259834"/>
    <lineage>
        <taxon>Eukaryota</taxon>
        <taxon>Sar</taxon>
        <taxon>Stramenopiles</taxon>
        <taxon>Ochrophyta</taxon>
        <taxon>Bacillariophyta</taxon>
        <taxon>Coscinodiscophyceae</taxon>
        <taxon>Thalassiosirophycidae</taxon>
        <taxon>Stephanodiscales</taxon>
        <taxon>Stephanodiscaceae</taxon>
        <taxon>Discostella</taxon>
    </lineage>
</organism>
<dbReference type="Pfam" id="PF25782">
    <property type="entry name" value="TPR_CAND1"/>
    <property type="match status" value="1"/>
</dbReference>
<feature type="region of interest" description="Disordered" evidence="4">
    <location>
        <begin position="458"/>
        <end position="504"/>
    </location>
</feature>
<feature type="region of interest" description="Disordered" evidence="4">
    <location>
        <begin position="178"/>
        <end position="199"/>
    </location>
</feature>
<dbReference type="InterPro" id="IPR039852">
    <property type="entry name" value="CAND1/CAND2"/>
</dbReference>
<dbReference type="InterPro" id="IPR016024">
    <property type="entry name" value="ARM-type_fold"/>
</dbReference>
<evidence type="ECO:0000256" key="1">
    <source>
        <dbReference type="ARBA" id="ARBA00007657"/>
    </source>
</evidence>
<feature type="compositionally biased region" description="Acidic residues" evidence="4">
    <location>
        <begin position="463"/>
        <end position="503"/>
    </location>
</feature>
<dbReference type="InterPro" id="IPR011989">
    <property type="entry name" value="ARM-like"/>
</dbReference>
<dbReference type="EMBL" id="JALLBG020000075">
    <property type="protein sequence ID" value="KAL3767546.1"/>
    <property type="molecule type" value="Genomic_DNA"/>
</dbReference>
<keyword evidence="7" id="KW-1185">Reference proteome</keyword>
<keyword evidence="3" id="KW-0833">Ubl conjugation pathway</keyword>
<dbReference type="PANTHER" id="PTHR12696">
    <property type="entry name" value="TIP120"/>
    <property type="match status" value="1"/>
</dbReference>
<protein>
    <recommendedName>
        <fullName evidence="5">TATA-binding protein interacting (TIP20) domain-containing protein</fullName>
    </recommendedName>
</protein>
<proteinExistence type="inferred from homology"/>
<evidence type="ECO:0000313" key="6">
    <source>
        <dbReference type="EMBL" id="KAL3767546.1"/>
    </source>
</evidence>
<evidence type="ECO:0000259" key="5">
    <source>
        <dbReference type="Pfam" id="PF08623"/>
    </source>
</evidence>
<evidence type="ECO:0000256" key="2">
    <source>
        <dbReference type="ARBA" id="ARBA00022737"/>
    </source>
</evidence>
<feature type="domain" description="TATA-binding protein interacting (TIP20)" evidence="5">
    <location>
        <begin position="1259"/>
        <end position="1411"/>
    </location>
</feature>
<feature type="compositionally biased region" description="Low complexity" evidence="4">
    <location>
        <begin position="182"/>
        <end position="196"/>
    </location>
</feature>
<name>A0ABD3MXK0_9STRA</name>
<dbReference type="Pfam" id="PF08623">
    <property type="entry name" value="TIP120"/>
    <property type="match status" value="1"/>
</dbReference>
<dbReference type="Proteomes" id="UP001530293">
    <property type="component" value="Unassembled WGS sequence"/>
</dbReference>
<sequence length="1428" mass="154354">MSRSSASGSSGSTNFNDLLKKTEHYDKDERYMAISDLCEALKRNAAQANSANIATAGGGAAAAATATAVVAPTSTIDSQTERRICTAVLSLLDDSSNDVQTVAVKTLSVLLTTVQEQQVIEIADRLCTLVLDLSKSDLRDVYAIGLKTLVETIPASMGNVVSHRLINRLIDGIHTNSSSNGSAKHAAAPAASPSSSSEDKSSEEIVLACLNVLTDLLTRFGSTSTSIGMQHESLLTVALQCSTNPISSRLRKRAGVTIGVLATVISDTLLHRLVERILDQIDLAEGGSGSKAGGGSKKRARNASQKQKVAEASLSSLSSASSSTDIQSLIRTMCTVSGAVGHRLNQGHIDRIVPIFLRFVDPSDAITGDDEDMNEDENYDSDEVMAETSNADDNAAAIVLGGGGGISEDAAAAAQIELRESCFAGFESFVLRCPTLIQPHLDQIVLSSLAYMRYDPNYSYGDENNEDGEDEEIDEDAEEFEEEEEEEEEYSDEDDMSDEEDDENWKVRRGAIRTLTAVVEASKHNPSKLWIEEYAWIKNSSVKTTVAGALVNRFKERDENCRVDNIECFTRLLSYTVSAASSGVLVLASSNSMEEDVLSTAGTVVVDLRSSVTSAIVKASEKQLSAKKCGERSKSSAIALLSTLCLAPGGVGGYDQIRSVFNHLKSILAVNDDAKHKHVSATSKSLKLEALCLVRVLLSRCNPNQHDATHIKNALLPIMLPEICNCVNEDWYKVIAEALRVLMEVPHLMILGSASQSEMAEVANLLYAAIEPRLAEHDLDQEIKECALAASASLVSILHAALSNEQKARIFELIFERLKNETTRIAAIKTLSKISEAAQSNSDLDLSLIMNETLSRLASFLRQLSGGLRQCSLQCLDSLARCLRKDGDVDMDDGLYDSVLKELGAVISDTDLHVCHLSLSASHSILKARPSTGPMVKSHILPAALNLCKSPLLQDPALSSVLVLVKEMITSEAVTFEELRDLFVQQLDTGNNKSSKQVISNLAECIATIAAVATPSEQTKFIKSAISSIKKSDKGSQSTQLYLLVTGDFGRKVDLSSMSGVANSIQQIYKESFDSSNEDIKQAAALALGRATVGAVDAFLPGILTALEGSSGKKQYLLLSALREFIHCFRDKEGGDLSSHIPVILTHLERNCASDEESVRSMVAECLGSLACIEPKTILPVLQKLAANPEKPIVRWTVGSAVKFAIGSSISPTELCPFMPGFLGLLKEDDLAVKNIALLMVYSAVHHSPQLVVPYVKDLILPQIEELAQLNLERKIDLGPFKHTVDDALPLRKAALNVFSTCLEKCPASLDIPSFMPVIAKALADVEDIQLQSHHIVLALCSRYPVYVVAAADTFVAPLEKTVNKKKGQKTGTELERVHEWIKSGLRVMIAISKLDGAMTNRKFAEFVERINNSTQHQVFLQAVEEES</sequence>
<dbReference type="SUPFAM" id="SSF48371">
    <property type="entry name" value="ARM repeat"/>
    <property type="match status" value="1"/>
</dbReference>
<reference evidence="6 7" key="1">
    <citation type="submission" date="2024-10" db="EMBL/GenBank/DDBJ databases">
        <title>Updated reference genomes for cyclostephanoid diatoms.</title>
        <authorList>
            <person name="Roberts W.R."/>
            <person name="Alverson A.J."/>
        </authorList>
    </citation>
    <scope>NUCLEOTIDE SEQUENCE [LARGE SCALE GENOMIC DNA]</scope>
    <source>
        <strain evidence="6 7">AJA232-27</strain>
    </source>
</reference>
<accession>A0ABD3MXK0</accession>
<comment type="caution">
    <text evidence="6">The sequence shown here is derived from an EMBL/GenBank/DDBJ whole genome shotgun (WGS) entry which is preliminary data.</text>
</comment>
<keyword evidence="2" id="KW-0677">Repeat</keyword>
<comment type="similarity">
    <text evidence="1">Belongs to the CAND family.</text>
</comment>